<proteinExistence type="predicted"/>
<gene>
    <name evidence="1" type="ORF">Tci_867861</name>
</gene>
<feature type="non-terminal residue" evidence="1">
    <location>
        <position position="1"/>
    </location>
</feature>
<reference evidence="1" key="1">
    <citation type="journal article" date="2019" name="Sci. Rep.">
        <title>Draft genome of Tanacetum cinerariifolium, the natural source of mosquito coil.</title>
        <authorList>
            <person name="Yamashiro T."/>
            <person name="Shiraishi A."/>
            <person name="Satake H."/>
            <person name="Nakayama K."/>
        </authorList>
    </citation>
    <scope>NUCLEOTIDE SEQUENCE</scope>
</reference>
<dbReference type="AlphaFoldDB" id="A0A699SEA9"/>
<protein>
    <submittedName>
        <fullName evidence="1">Uncharacterized protein</fullName>
    </submittedName>
</protein>
<accession>A0A699SEA9</accession>
<comment type="caution">
    <text evidence="1">The sequence shown here is derived from an EMBL/GenBank/DDBJ whole genome shotgun (WGS) entry which is preliminary data.</text>
</comment>
<dbReference type="EMBL" id="BKCJ011157074">
    <property type="protein sequence ID" value="GFC95891.1"/>
    <property type="molecule type" value="Genomic_DNA"/>
</dbReference>
<name>A0A699SEA9_TANCI</name>
<sequence>AIQDMSNDEEDGRMGEIDMNVFCDACKKFGFIMSAAESDLGSEFQNVIFYANETKLILERTIQNHYIDFSHIP</sequence>
<evidence type="ECO:0000313" key="1">
    <source>
        <dbReference type="EMBL" id="GFC95891.1"/>
    </source>
</evidence>
<organism evidence="1">
    <name type="scientific">Tanacetum cinerariifolium</name>
    <name type="common">Dalmatian daisy</name>
    <name type="synonym">Chrysanthemum cinerariifolium</name>
    <dbReference type="NCBI Taxonomy" id="118510"/>
    <lineage>
        <taxon>Eukaryota</taxon>
        <taxon>Viridiplantae</taxon>
        <taxon>Streptophyta</taxon>
        <taxon>Embryophyta</taxon>
        <taxon>Tracheophyta</taxon>
        <taxon>Spermatophyta</taxon>
        <taxon>Magnoliopsida</taxon>
        <taxon>eudicotyledons</taxon>
        <taxon>Gunneridae</taxon>
        <taxon>Pentapetalae</taxon>
        <taxon>asterids</taxon>
        <taxon>campanulids</taxon>
        <taxon>Asterales</taxon>
        <taxon>Asteraceae</taxon>
        <taxon>Asteroideae</taxon>
        <taxon>Anthemideae</taxon>
        <taxon>Anthemidinae</taxon>
        <taxon>Tanacetum</taxon>
    </lineage>
</organism>